<proteinExistence type="predicted"/>
<sequence length="71" mass="7554">MTEFVDALWRRSTRSQNNGACVEVAHGGRKIGVRDSKDPDGPILIFAPVGFAAFLNGAVRGTLTGLTRPPS</sequence>
<reference evidence="3" key="1">
    <citation type="journal article" date="2019" name="Int. J. Syst. Evol. Microbiol.">
        <title>The Global Catalogue of Microorganisms (GCM) 10K type strain sequencing project: providing services to taxonomists for standard genome sequencing and annotation.</title>
        <authorList>
            <consortium name="The Broad Institute Genomics Platform"/>
            <consortium name="The Broad Institute Genome Sequencing Center for Infectious Disease"/>
            <person name="Wu L."/>
            <person name="Ma J."/>
        </authorList>
    </citation>
    <scope>NUCLEOTIDE SEQUENCE [LARGE SCALE GENOMIC DNA]</scope>
    <source>
        <strain evidence="3">2902at01</strain>
    </source>
</reference>
<evidence type="ECO:0000259" key="1">
    <source>
        <dbReference type="Pfam" id="PF04149"/>
    </source>
</evidence>
<dbReference type="InterPro" id="IPR007278">
    <property type="entry name" value="DUF397"/>
</dbReference>
<name>A0ABV8KHF7_9ACTN</name>
<gene>
    <name evidence="2" type="ORF">ACFOX0_05915</name>
</gene>
<evidence type="ECO:0000313" key="2">
    <source>
        <dbReference type="EMBL" id="MFC4105474.1"/>
    </source>
</evidence>
<dbReference type="Pfam" id="PF04149">
    <property type="entry name" value="DUF397"/>
    <property type="match status" value="1"/>
</dbReference>
<organism evidence="2 3">
    <name type="scientific">Micromonospora zhanjiangensis</name>
    <dbReference type="NCBI Taxonomy" id="1522057"/>
    <lineage>
        <taxon>Bacteria</taxon>
        <taxon>Bacillati</taxon>
        <taxon>Actinomycetota</taxon>
        <taxon>Actinomycetes</taxon>
        <taxon>Micromonosporales</taxon>
        <taxon>Micromonosporaceae</taxon>
        <taxon>Micromonospora</taxon>
    </lineage>
</organism>
<accession>A0ABV8KHF7</accession>
<evidence type="ECO:0000313" key="3">
    <source>
        <dbReference type="Proteomes" id="UP001595868"/>
    </source>
</evidence>
<dbReference type="RefSeq" id="WP_377542557.1">
    <property type="nucleotide sequence ID" value="NZ_JBHSBN010000003.1"/>
</dbReference>
<keyword evidence="3" id="KW-1185">Reference proteome</keyword>
<comment type="caution">
    <text evidence="2">The sequence shown here is derived from an EMBL/GenBank/DDBJ whole genome shotgun (WGS) entry which is preliminary data.</text>
</comment>
<dbReference type="Proteomes" id="UP001595868">
    <property type="component" value="Unassembled WGS sequence"/>
</dbReference>
<protein>
    <submittedName>
        <fullName evidence="2">DUF397 domain-containing protein</fullName>
    </submittedName>
</protein>
<feature type="domain" description="DUF397" evidence="1">
    <location>
        <begin position="9"/>
        <end position="58"/>
    </location>
</feature>
<dbReference type="EMBL" id="JBHSBN010000003">
    <property type="protein sequence ID" value="MFC4105474.1"/>
    <property type="molecule type" value="Genomic_DNA"/>
</dbReference>